<dbReference type="EMBL" id="CP018477">
    <property type="protein sequence ID" value="ASV75569.1"/>
    <property type="molecule type" value="Genomic_DNA"/>
</dbReference>
<organism evidence="2 3">
    <name type="scientific">Thermogutta terrifontis</name>
    <dbReference type="NCBI Taxonomy" id="1331910"/>
    <lineage>
        <taxon>Bacteria</taxon>
        <taxon>Pseudomonadati</taxon>
        <taxon>Planctomycetota</taxon>
        <taxon>Planctomycetia</taxon>
        <taxon>Pirellulales</taxon>
        <taxon>Thermoguttaceae</taxon>
        <taxon>Thermogutta</taxon>
    </lineage>
</organism>
<evidence type="ECO:0000256" key="1">
    <source>
        <dbReference type="SAM" id="MobiDB-lite"/>
    </source>
</evidence>
<dbReference type="InterPro" id="IPR011990">
    <property type="entry name" value="TPR-like_helical_dom_sf"/>
</dbReference>
<reference evidence="2 3" key="1">
    <citation type="journal article" name="Front. Microbiol.">
        <title>Sugar Metabolism of the First Thermophilic Planctomycete Thermogutta terrifontis: Comparative Genomic and Transcriptomic Approaches.</title>
        <authorList>
            <person name="Elcheninov A.G."/>
            <person name="Menzel P."/>
            <person name="Gudbergsdottir S.R."/>
            <person name="Slesarev A.I."/>
            <person name="Kadnikov V.V."/>
            <person name="Krogh A."/>
            <person name="Bonch-Osmolovskaya E.A."/>
            <person name="Peng X."/>
            <person name="Kublanov I.V."/>
        </authorList>
    </citation>
    <scope>NUCLEOTIDE SEQUENCE [LARGE SCALE GENOMIC DNA]</scope>
    <source>
        <strain evidence="2 3">R1</strain>
    </source>
</reference>
<feature type="region of interest" description="Disordered" evidence="1">
    <location>
        <begin position="698"/>
        <end position="723"/>
    </location>
</feature>
<dbReference type="AlphaFoldDB" id="A0A286RHY5"/>
<evidence type="ECO:0000313" key="2">
    <source>
        <dbReference type="EMBL" id="ASV75569.1"/>
    </source>
</evidence>
<sequence>MAIDKFAMCPGGMGKKVKFCAGNCLPQLERLEKLITADQSRAARQQVTTWLERDPNRACLWAYKCLLDRAAGCVEDHAKSAAEFVRLFPDSPIALAELAIAQILENRFQEASESLARCVEQCEAQGYFYYRVVAAMTTVAEWLAEQGHIPAAIAYLWIASHRYDPQNHTETDEILQQLYHRKDVPLELRQMPTTGLFKDELRDLDSRVYQHVVRFRFALAEQEVQRYLETNPEEPQAWFCLGNLRLWQINYPGAAEAYLRCAQLDQTGPLGMVALLRATILKKNGFGDTENLYLLRYEVSDPERTKEALFSDPHLDHVPPESPSQTNDRGLTEPQFLLLRYPRSDGFEQLLRDLDEPRPPLVSYVLYSRSRDDEPAQIVLTGVSESDRSWVETRARQWCGDEELKVLEESVFTTDSRILRMLRDVSSVSSRFLDGKWTDVESRLVESIPKWRWPVLEPLTLEEAARDPQKKQWARILLAHILQEIPDRHIARVLHEVWQKLHLDFDQEELTRFIDKTADPLLIHFIDPARLSDEQLSAVCKLLFLYQQVPLLERFRPEVLQRRDRLDPELVYFVYEVHAAVFVRTRQQEWLTIHPELEEMITYCEQHNLSHGRLHELDLVGLVGILASKSTSTEIKKQALPFFEKLLEHLVRHHVNDPEIGPMVRDYWHKLTQMALAFKASLTGGRSLDELTQPQIWTPDAEPGPESRLAQPEPKKIWVPGMD</sequence>
<dbReference type="Gene3D" id="1.25.40.10">
    <property type="entry name" value="Tetratricopeptide repeat domain"/>
    <property type="match status" value="2"/>
</dbReference>
<dbReference type="KEGG" id="ttf:THTE_2967"/>
<dbReference type="GO" id="GO:0016853">
    <property type="term" value="F:isomerase activity"/>
    <property type="evidence" value="ECO:0007669"/>
    <property type="project" value="UniProtKB-KW"/>
</dbReference>
<keyword evidence="2" id="KW-0413">Isomerase</keyword>
<dbReference type="SUPFAM" id="SSF48452">
    <property type="entry name" value="TPR-like"/>
    <property type="match status" value="2"/>
</dbReference>
<dbReference type="OrthoDB" id="242313at2"/>
<dbReference type="RefSeq" id="WP_095415591.1">
    <property type="nucleotide sequence ID" value="NZ_CP018477.1"/>
</dbReference>
<protein>
    <submittedName>
        <fullName evidence="2">Protein disulfide-isomerase-like protein</fullName>
    </submittedName>
</protein>
<proteinExistence type="predicted"/>
<accession>A0A286RHY5</accession>
<evidence type="ECO:0000313" key="3">
    <source>
        <dbReference type="Proteomes" id="UP000215086"/>
    </source>
</evidence>
<name>A0A286RHY5_9BACT</name>
<dbReference type="Proteomes" id="UP000215086">
    <property type="component" value="Chromosome"/>
</dbReference>
<gene>
    <name evidence="2" type="ORF">THTE_2967</name>
</gene>
<keyword evidence="3" id="KW-1185">Reference proteome</keyword>